<name>A0A0R2IJ73_9LACO</name>
<evidence type="ECO:0000256" key="5">
    <source>
        <dbReference type="ARBA" id="ARBA00022777"/>
    </source>
</evidence>
<dbReference type="PANTHER" id="PTHR46566">
    <property type="entry name" value="1-PHOSPHOFRUCTOKINASE-RELATED"/>
    <property type="match status" value="1"/>
</dbReference>
<evidence type="ECO:0000256" key="1">
    <source>
        <dbReference type="ARBA" id="ARBA00005380"/>
    </source>
</evidence>
<evidence type="ECO:0000256" key="7">
    <source>
        <dbReference type="PIRNR" id="PIRNR000535"/>
    </source>
</evidence>
<keyword evidence="3 7" id="KW-0423">Lactose metabolism</keyword>
<evidence type="ECO:0000313" key="11">
    <source>
        <dbReference type="Proteomes" id="UP000051568"/>
    </source>
</evidence>
<dbReference type="STRING" id="319652.IV80_GL000543"/>
<evidence type="ECO:0000256" key="8">
    <source>
        <dbReference type="RuleBase" id="RU003704"/>
    </source>
</evidence>
<dbReference type="GO" id="GO:0009024">
    <property type="term" value="F:tagatose-6-phosphate kinase activity"/>
    <property type="evidence" value="ECO:0007669"/>
    <property type="project" value="UniProtKB-EC"/>
</dbReference>
<keyword evidence="11" id="KW-1185">Reference proteome</keyword>
<dbReference type="GO" id="GO:0005524">
    <property type="term" value="F:ATP binding"/>
    <property type="evidence" value="ECO:0007669"/>
    <property type="project" value="UniProtKB-KW"/>
</dbReference>
<comment type="similarity">
    <text evidence="1">Belongs to the carbohydrate kinase pfkB family.</text>
</comment>
<comment type="pathway">
    <text evidence="7">Carbohydrate metabolism; D-tagatose 6-phosphate degradation; D-glyceraldehyde 3-phosphate and glycerone phosphate from D-tagatose 6-phosphate: step 1/2.</text>
</comment>
<dbReference type="Pfam" id="PF00294">
    <property type="entry name" value="PfkB"/>
    <property type="match status" value="1"/>
</dbReference>
<evidence type="ECO:0000259" key="9">
    <source>
        <dbReference type="Pfam" id="PF00294"/>
    </source>
</evidence>
<dbReference type="RefSeq" id="WP_057752710.1">
    <property type="nucleotide sequence ID" value="NZ_BJVH01000012.1"/>
</dbReference>
<dbReference type="PATRIC" id="fig|319652.3.peg.550"/>
<dbReference type="SUPFAM" id="SSF53613">
    <property type="entry name" value="Ribokinase-like"/>
    <property type="match status" value="1"/>
</dbReference>
<dbReference type="OrthoDB" id="9801219at2"/>
<keyword evidence="6 7" id="KW-0067">ATP-binding</keyword>
<dbReference type="GO" id="GO:2001059">
    <property type="term" value="P:D-tagatose 6-phosphate catabolic process"/>
    <property type="evidence" value="ECO:0007669"/>
    <property type="project" value="UniProtKB-UniPathway"/>
</dbReference>
<dbReference type="Proteomes" id="UP000051568">
    <property type="component" value="Unassembled WGS sequence"/>
</dbReference>
<dbReference type="AlphaFoldDB" id="A0A0R2IJ73"/>
<protein>
    <recommendedName>
        <fullName evidence="7">Tagatose-6-phosphate kinase</fullName>
        <ecNumber evidence="7">2.7.1.144</ecNumber>
    </recommendedName>
</protein>
<keyword evidence="5 8" id="KW-0418">Kinase</keyword>
<dbReference type="UniPathway" id="UPA00704">
    <property type="reaction ID" value="UER00715"/>
</dbReference>
<dbReference type="PIRSF" id="PIRSF000535">
    <property type="entry name" value="1PFK/6PFK/LacC"/>
    <property type="match status" value="1"/>
</dbReference>
<dbReference type="EMBL" id="JQBR01000013">
    <property type="protein sequence ID" value="KRN65033.1"/>
    <property type="molecule type" value="Genomic_DNA"/>
</dbReference>
<evidence type="ECO:0000256" key="4">
    <source>
        <dbReference type="ARBA" id="ARBA00022741"/>
    </source>
</evidence>
<dbReference type="InterPro" id="IPR011611">
    <property type="entry name" value="PfkB_dom"/>
</dbReference>
<dbReference type="InterPro" id="IPR002173">
    <property type="entry name" value="Carboh/pur_kinase_PfkB_CS"/>
</dbReference>
<comment type="catalytic activity">
    <reaction evidence="7">
        <text>D-tagatofuranose 6-phosphate + ATP = D-tagatofuranose 1,6-bisphosphate + ADP + H(+)</text>
        <dbReference type="Rhea" id="RHEA:12420"/>
        <dbReference type="ChEBI" id="CHEBI:15378"/>
        <dbReference type="ChEBI" id="CHEBI:30616"/>
        <dbReference type="ChEBI" id="CHEBI:58694"/>
        <dbReference type="ChEBI" id="CHEBI:58695"/>
        <dbReference type="ChEBI" id="CHEBI:456216"/>
        <dbReference type="EC" id="2.7.1.144"/>
    </reaction>
</comment>
<evidence type="ECO:0000256" key="2">
    <source>
        <dbReference type="ARBA" id="ARBA00022679"/>
    </source>
</evidence>
<dbReference type="FunFam" id="3.40.1190.20:FF:000001">
    <property type="entry name" value="Phosphofructokinase"/>
    <property type="match status" value="1"/>
</dbReference>
<dbReference type="GO" id="GO:0044281">
    <property type="term" value="P:small molecule metabolic process"/>
    <property type="evidence" value="ECO:0007669"/>
    <property type="project" value="UniProtKB-ARBA"/>
</dbReference>
<comment type="similarity">
    <text evidence="7">Belongs to the carbohydrate kinase PfkB family. LacC subfamily.</text>
</comment>
<dbReference type="InterPro" id="IPR002139">
    <property type="entry name" value="Ribo/fructo_kinase"/>
</dbReference>
<dbReference type="PANTHER" id="PTHR46566:SF5">
    <property type="entry name" value="1-PHOSPHOFRUCTOKINASE"/>
    <property type="match status" value="1"/>
</dbReference>
<organism evidence="10 11">
    <name type="scientific">Pediococcus cellicola</name>
    <dbReference type="NCBI Taxonomy" id="319652"/>
    <lineage>
        <taxon>Bacteria</taxon>
        <taxon>Bacillati</taxon>
        <taxon>Bacillota</taxon>
        <taxon>Bacilli</taxon>
        <taxon>Lactobacillales</taxon>
        <taxon>Lactobacillaceae</taxon>
        <taxon>Pediococcus</taxon>
    </lineage>
</organism>
<feature type="domain" description="Carbohydrate kinase PfkB" evidence="9">
    <location>
        <begin position="10"/>
        <end position="295"/>
    </location>
</feature>
<dbReference type="InterPro" id="IPR017583">
    <property type="entry name" value="Tagatose/fructose_Pkinase"/>
</dbReference>
<evidence type="ECO:0000313" key="10">
    <source>
        <dbReference type="EMBL" id="KRN65033.1"/>
    </source>
</evidence>
<reference evidence="10 11" key="1">
    <citation type="journal article" date="2015" name="Genome Announc.">
        <title>Expanding the biotechnology potential of lactobacilli through comparative genomics of 213 strains and associated genera.</title>
        <authorList>
            <person name="Sun Z."/>
            <person name="Harris H.M."/>
            <person name="McCann A."/>
            <person name="Guo C."/>
            <person name="Argimon S."/>
            <person name="Zhang W."/>
            <person name="Yang X."/>
            <person name="Jeffery I.B."/>
            <person name="Cooney J.C."/>
            <person name="Kagawa T.F."/>
            <person name="Liu W."/>
            <person name="Song Y."/>
            <person name="Salvetti E."/>
            <person name="Wrobel A."/>
            <person name="Rasinkangas P."/>
            <person name="Parkhill J."/>
            <person name="Rea M.C."/>
            <person name="O'Sullivan O."/>
            <person name="Ritari J."/>
            <person name="Douillard F.P."/>
            <person name="Paul Ross R."/>
            <person name="Yang R."/>
            <person name="Briner A.E."/>
            <person name="Felis G.E."/>
            <person name="de Vos W.M."/>
            <person name="Barrangou R."/>
            <person name="Klaenhammer T.R."/>
            <person name="Caufield P.W."/>
            <person name="Cui Y."/>
            <person name="Zhang H."/>
            <person name="O'Toole P.W."/>
        </authorList>
    </citation>
    <scope>NUCLEOTIDE SEQUENCE [LARGE SCALE GENOMIC DNA]</scope>
    <source>
        <strain evidence="10 11">DSM 17757</strain>
    </source>
</reference>
<dbReference type="PRINTS" id="PR00990">
    <property type="entry name" value="RIBOKINASE"/>
</dbReference>
<dbReference type="Gene3D" id="3.40.1190.20">
    <property type="match status" value="1"/>
</dbReference>
<dbReference type="InterPro" id="IPR029056">
    <property type="entry name" value="Ribokinase-like"/>
</dbReference>
<keyword evidence="2 7" id="KW-0808">Transferase</keyword>
<dbReference type="CDD" id="cd01164">
    <property type="entry name" value="FruK_PfkB_like"/>
    <property type="match status" value="1"/>
</dbReference>
<keyword evidence="4 7" id="KW-0547">Nucleotide-binding</keyword>
<dbReference type="PROSITE" id="PS00584">
    <property type="entry name" value="PFKB_KINASES_2"/>
    <property type="match status" value="1"/>
</dbReference>
<gene>
    <name evidence="10" type="ORF">IV80_GL000543</name>
</gene>
<dbReference type="GO" id="GO:0008443">
    <property type="term" value="F:phosphofructokinase activity"/>
    <property type="evidence" value="ECO:0007669"/>
    <property type="project" value="TreeGrafter"/>
</dbReference>
<accession>A0A0R2IJ73</accession>
<dbReference type="NCBIfam" id="TIGR03168">
    <property type="entry name" value="1-PFK"/>
    <property type="match status" value="1"/>
</dbReference>
<comment type="caution">
    <text evidence="10">The sequence shown here is derived from an EMBL/GenBank/DDBJ whole genome shotgun (WGS) entry which is preliminary data.</text>
</comment>
<proteinExistence type="inferred from homology"/>
<evidence type="ECO:0000256" key="6">
    <source>
        <dbReference type="ARBA" id="ARBA00022840"/>
    </source>
</evidence>
<dbReference type="GO" id="GO:0005988">
    <property type="term" value="P:lactose metabolic process"/>
    <property type="evidence" value="ECO:0007669"/>
    <property type="project" value="UniProtKB-KW"/>
</dbReference>
<sequence length="319" mass="35061">MIITITVNPSVDRLYSVNKFQPGKLNRVETIKKMVGGKGINAARVASILGTLTYASGFLGGENGEFVLHSARREQFVPDFIQVNGETRNCYTIIEKNGNKTEINETGFLITPKNMYVLRSRLHALLNTTDVSSISINGSLATGMPTDSYVDLIKFIHAIDSKIKIILDTSGNSLKDVVSSSQFPDFIKPNEHELAEILDKPVTTDPLTLMKNINNSDLKKIPNIFVSLGENGGFVKHYSQFYTVKIPKIHAVNTEGSGDATVGGILNALDRHSNFIEIMKSAMAAGTANAMETKTGYIHRQNFQNIKNQIQINEILATV</sequence>
<dbReference type="GO" id="GO:0005829">
    <property type="term" value="C:cytosol"/>
    <property type="evidence" value="ECO:0007669"/>
    <property type="project" value="TreeGrafter"/>
</dbReference>
<evidence type="ECO:0000256" key="3">
    <source>
        <dbReference type="ARBA" id="ARBA00022736"/>
    </source>
</evidence>
<dbReference type="GO" id="GO:0016052">
    <property type="term" value="P:carbohydrate catabolic process"/>
    <property type="evidence" value="ECO:0007669"/>
    <property type="project" value="UniProtKB-ARBA"/>
</dbReference>
<dbReference type="EC" id="2.7.1.144" evidence="7"/>